<feature type="non-terminal residue" evidence="3">
    <location>
        <position position="1"/>
    </location>
</feature>
<organism evidence="3 4">
    <name type="scientific">Sorangium cellulosum</name>
    <name type="common">Polyangium cellulosum</name>
    <dbReference type="NCBI Taxonomy" id="56"/>
    <lineage>
        <taxon>Bacteria</taxon>
        <taxon>Pseudomonadati</taxon>
        <taxon>Myxococcota</taxon>
        <taxon>Polyangia</taxon>
        <taxon>Polyangiales</taxon>
        <taxon>Polyangiaceae</taxon>
        <taxon>Sorangium</taxon>
    </lineage>
</organism>
<evidence type="ECO:0000256" key="1">
    <source>
        <dbReference type="SAM" id="MobiDB-lite"/>
    </source>
</evidence>
<dbReference type="SUPFAM" id="SSF74653">
    <property type="entry name" value="TolA/TonB C-terminal domain"/>
    <property type="match status" value="1"/>
</dbReference>
<comment type="caution">
    <text evidence="3">The sequence shown here is derived from an EMBL/GenBank/DDBJ whole genome shotgun (WGS) entry which is preliminary data.</text>
</comment>
<gene>
    <name evidence="3" type="ORF">BE17_11505</name>
</gene>
<reference evidence="3 4" key="1">
    <citation type="submission" date="2014-02" db="EMBL/GenBank/DDBJ databases">
        <title>The small core and large imbalanced accessory genome model reveals a collaborative survival strategy of Sorangium cellulosum strains in nature.</title>
        <authorList>
            <person name="Han K."/>
            <person name="Peng R."/>
            <person name="Blom J."/>
            <person name="Li Y.-Z."/>
        </authorList>
    </citation>
    <scope>NUCLEOTIDE SEQUENCE [LARGE SCALE GENOMIC DNA]</scope>
    <source>
        <strain evidence="3 4">So0011-07</strain>
    </source>
</reference>
<dbReference type="Proteomes" id="UP000075635">
    <property type="component" value="Unassembled WGS sequence"/>
</dbReference>
<proteinExistence type="predicted"/>
<feature type="region of interest" description="Disordered" evidence="1">
    <location>
        <begin position="158"/>
        <end position="197"/>
    </location>
</feature>
<dbReference type="GO" id="GO:0055085">
    <property type="term" value="P:transmembrane transport"/>
    <property type="evidence" value="ECO:0007669"/>
    <property type="project" value="InterPro"/>
</dbReference>
<feature type="compositionally biased region" description="Pro residues" evidence="1">
    <location>
        <begin position="65"/>
        <end position="88"/>
    </location>
</feature>
<feature type="domain" description="TonB C-terminal" evidence="2">
    <location>
        <begin position="204"/>
        <end position="267"/>
    </location>
</feature>
<feature type="region of interest" description="Disordered" evidence="1">
    <location>
        <begin position="56"/>
        <end position="113"/>
    </location>
</feature>
<dbReference type="Pfam" id="PF03544">
    <property type="entry name" value="TonB_C"/>
    <property type="match status" value="1"/>
</dbReference>
<evidence type="ECO:0000313" key="4">
    <source>
        <dbReference type="Proteomes" id="UP000075635"/>
    </source>
</evidence>
<dbReference type="AlphaFoldDB" id="A0A150RSS7"/>
<evidence type="ECO:0000259" key="2">
    <source>
        <dbReference type="Pfam" id="PF03544"/>
    </source>
</evidence>
<sequence length="269" mass="27963">GAFLGVTLALTSHSAASARAILSGSLHDMRQMVEEMRVGIHDYLWAMYEVDVTPPKVEEPKPPEPEPPAPEPEPVPKVAPPPQANTPPPKDDPYEPPPAAAEAAKVLTREPDPEEVLDMTDRGIASGEGQGVGYGQVAGAGTAKAPTFNPNAKVGGVVGGKGTGDPVPPPVPAGPDRSAPAGLVGSSSWNCPFPPESDVDQIDQAKVVLMITVRPDGSPLSVKVVSDPGHGFGRAARMCALSRRYSPQKDRTGSPITGTTPPLTVNFTR</sequence>
<feature type="region of interest" description="Disordered" evidence="1">
    <location>
        <begin position="244"/>
        <end position="269"/>
    </location>
</feature>
<feature type="compositionally biased region" description="Polar residues" evidence="1">
    <location>
        <begin position="254"/>
        <end position="269"/>
    </location>
</feature>
<evidence type="ECO:0000313" key="3">
    <source>
        <dbReference type="EMBL" id="KYF83166.1"/>
    </source>
</evidence>
<dbReference type="Gene3D" id="3.30.1150.10">
    <property type="match status" value="1"/>
</dbReference>
<accession>A0A150RSS7</accession>
<name>A0A150RSS7_SORCE</name>
<dbReference type="InterPro" id="IPR037682">
    <property type="entry name" value="TonB_C"/>
</dbReference>
<protein>
    <recommendedName>
        <fullName evidence="2">TonB C-terminal domain-containing protein</fullName>
    </recommendedName>
</protein>
<dbReference type="EMBL" id="JEMB01002146">
    <property type="protein sequence ID" value="KYF83166.1"/>
    <property type="molecule type" value="Genomic_DNA"/>
</dbReference>